<protein>
    <submittedName>
        <fullName evidence="1">Uncharacterized protein</fullName>
    </submittedName>
</protein>
<evidence type="ECO:0000313" key="1">
    <source>
        <dbReference type="EMBL" id="QHU18559.1"/>
    </source>
</evidence>
<dbReference type="AlphaFoldDB" id="A0A6C0KLR0"/>
<name>A0A6C0KLR0_9ZZZZ</name>
<proteinExistence type="predicted"/>
<organism evidence="1">
    <name type="scientific">viral metagenome</name>
    <dbReference type="NCBI Taxonomy" id="1070528"/>
    <lineage>
        <taxon>unclassified sequences</taxon>
        <taxon>metagenomes</taxon>
        <taxon>organismal metagenomes</taxon>
    </lineage>
</organism>
<accession>A0A6C0KLR0</accession>
<dbReference type="EMBL" id="MN740936">
    <property type="protein sequence ID" value="QHU18559.1"/>
    <property type="molecule type" value="Genomic_DNA"/>
</dbReference>
<sequence length="86" mass="9427">MSNRNFDSRVIIQRLQNQNYARNLYQNNTRGQTVINNPQTSDGTSSRFVSYVPGAQTEYSRGLGACTTVSVGGIVNIPSYPLPASN</sequence>
<reference evidence="1" key="1">
    <citation type="journal article" date="2020" name="Nature">
        <title>Giant virus diversity and host interactions through global metagenomics.</title>
        <authorList>
            <person name="Schulz F."/>
            <person name="Roux S."/>
            <person name="Paez-Espino D."/>
            <person name="Jungbluth S."/>
            <person name="Walsh D.A."/>
            <person name="Denef V.J."/>
            <person name="McMahon K.D."/>
            <person name="Konstantinidis K.T."/>
            <person name="Eloe-Fadrosh E.A."/>
            <person name="Kyrpides N.C."/>
            <person name="Woyke T."/>
        </authorList>
    </citation>
    <scope>NUCLEOTIDE SEQUENCE</scope>
    <source>
        <strain evidence="1">GVMAG-S-3300013006-158</strain>
    </source>
</reference>